<dbReference type="EMBL" id="CADIKK010000073">
    <property type="protein sequence ID" value="CAB3809456.1"/>
    <property type="molecule type" value="Genomic_DNA"/>
</dbReference>
<evidence type="ECO:0000313" key="3">
    <source>
        <dbReference type="Proteomes" id="UP000494365"/>
    </source>
</evidence>
<reference evidence="2 3" key="1">
    <citation type="submission" date="2020-04" db="EMBL/GenBank/DDBJ databases">
        <authorList>
            <person name="De Canck E."/>
        </authorList>
    </citation>
    <scope>NUCLEOTIDE SEQUENCE [LARGE SCALE GENOMIC DNA]</scope>
    <source>
        <strain evidence="2 3">LMG 28614</strain>
    </source>
</reference>
<dbReference type="InterPro" id="IPR000182">
    <property type="entry name" value="GNAT_dom"/>
</dbReference>
<dbReference type="RefSeq" id="WP_175153867.1">
    <property type="nucleotide sequence ID" value="NZ_CADIKK010000073.1"/>
</dbReference>
<protein>
    <recommendedName>
        <fullName evidence="1">N-acetyltransferase domain-containing protein</fullName>
    </recommendedName>
</protein>
<dbReference type="GO" id="GO:0016747">
    <property type="term" value="F:acyltransferase activity, transferring groups other than amino-acyl groups"/>
    <property type="evidence" value="ECO:0007669"/>
    <property type="project" value="InterPro"/>
</dbReference>
<dbReference type="Pfam" id="PF00583">
    <property type="entry name" value="Acetyltransf_1"/>
    <property type="match status" value="1"/>
</dbReference>
<gene>
    <name evidence="2" type="ORF">LMG28614_07037</name>
</gene>
<dbReference type="SUPFAM" id="SSF55729">
    <property type="entry name" value="Acyl-CoA N-acyltransferases (Nat)"/>
    <property type="match status" value="1"/>
</dbReference>
<dbReference type="Gene3D" id="3.40.630.30">
    <property type="match status" value="1"/>
</dbReference>
<dbReference type="Proteomes" id="UP000494365">
    <property type="component" value="Unassembled WGS sequence"/>
</dbReference>
<name>A0A6S7BQ86_9BURK</name>
<dbReference type="PROSITE" id="PS51186">
    <property type="entry name" value="GNAT"/>
    <property type="match status" value="1"/>
</dbReference>
<dbReference type="InterPro" id="IPR016181">
    <property type="entry name" value="Acyl_CoA_acyltransferase"/>
</dbReference>
<sequence>MYELTRANEAHLHDLAELVSTTGAYRKAVVENKMSVSYQDWMDRFLLPPLIQFSWVLLDNSRHDRVTGILICGPLANISLRPDLSGHLSDTIVDELVAPIRELDIPDGFFIHSLAVRPDMPGKGLGRRLFIEAESLASQSDCTDNLSLTVWSNDVKAIRLYHSMGMIVTDLVKTKVATFPPLLLMEKTPKFLTYEELCA</sequence>
<organism evidence="2 3">
    <name type="scientific">Paraburkholderia ultramafica</name>
    <dbReference type="NCBI Taxonomy" id="1544867"/>
    <lineage>
        <taxon>Bacteria</taxon>
        <taxon>Pseudomonadati</taxon>
        <taxon>Pseudomonadota</taxon>
        <taxon>Betaproteobacteria</taxon>
        <taxon>Burkholderiales</taxon>
        <taxon>Burkholderiaceae</taxon>
        <taxon>Paraburkholderia</taxon>
    </lineage>
</organism>
<dbReference type="CDD" id="cd04301">
    <property type="entry name" value="NAT_SF"/>
    <property type="match status" value="1"/>
</dbReference>
<accession>A0A6S7BQ86</accession>
<dbReference type="AlphaFoldDB" id="A0A6S7BQ86"/>
<keyword evidence="3" id="KW-1185">Reference proteome</keyword>
<evidence type="ECO:0000259" key="1">
    <source>
        <dbReference type="PROSITE" id="PS51186"/>
    </source>
</evidence>
<evidence type="ECO:0000313" key="2">
    <source>
        <dbReference type="EMBL" id="CAB3809456.1"/>
    </source>
</evidence>
<feature type="domain" description="N-acetyltransferase" evidence="1">
    <location>
        <begin position="45"/>
        <end position="190"/>
    </location>
</feature>
<proteinExistence type="predicted"/>